<dbReference type="OMA" id="PATRYIP"/>
<dbReference type="InterPro" id="IPR045249">
    <property type="entry name" value="HARBI1-like"/>
</dbReference>
<sequence>MANQLQLIALALAFEEEEGEEQPRRRLWVHDILRNRESQGAFGHLIQELRLDDARFKNFFRLDKSQFEDLLRRIGPEISKKQTHLRETISPDERLCICLRYLATGNSYRSIAFHFRVGISTVAGIVRSVCEAIWDCLSGEFLAFPTEAEWRKIAEDFARMWAFPNCVGAMDGKHVVIEAPPLSGSLYFNYKKSFSIVLLAVVDAHYRFRVVDIGAYGKNSDGGTLAASAFGSALRQVTLNLPGDAPLPGAENLGPIPHVFLADEAFPLRRNLLRPYPGHTHGEKRVFNYRLSHARRMVECTFAESVVKATCILHNFLRWGGATEALTGPAEPSAGMRSIGRVGSNNASNEAITVRTNFTTYFSSEAGQVPWQNRPLHIPHALQ</sequence>
<comment type="similarity">
    <text evidence="3">Belongs to the HARBI1 family.</text>
</comment>
<dbReference type="GO" id="GO:0016787">
    <property type="term" value="F:hydrolase activity"/>
    <property type="evidence" value="ECO:0007669"/>
    <property type="project" value="UniProtKB-KW"/>
</dbReference>
<keyword evidence="6" id="KW-0378">Hydrolase</keyword>
<evidence type="ECO:0000256" key="5">
    <source>
        <dbReference type="ARBA" id="ARBA00022723"/>
    </source>
</evidence>
<accession>A0A8C5CQ55</accession>
<dbReference type="PANTHER" id="PTHR22930:SF279">
    <property type="entry name" value="SIMILAR TO ENSANGP00000010363"/>
    <property type="match status" value="1"/>
</dbReference>
<dbReference type="PANTHER" id="PTHR22930">
    <property type="match status" value="1"/>
</dbReference>
<keyword evidence="4" id="KW-0540">Nuclease</keyword>
<dbReference type="InterPro" id="IPR027806">
    <property type="entry name" value="HARBI1_dom"/>
</dbReference>
<dbReference type="Ensembl" id="ENSGMOT00000041767.1">
    <property type="protein sequence ID" value="ENSGMOP00000064591.1"/>
    <property type="gene ID" value="ENSGMOG00000026089.1"/>
</dbReference>
<dbReference type="GO" id="GO:0046872">
    <property type="term" value="F:metal ion binding"/>
    <property type="evidence" value="ECO:0007669"/>
    <property type="project" value="UniProtKB-KW"/>
</dbReference>
<evidence type="ECO:0000313" key="10">
    <source>
        <dbReference type="Proteomes" id="UP000694546"/>
    </source>
</evidence>
<evidence type="ECO:0000259" key="8">
    <source>
        <dbReference type="Pfam" id="PF13359"/>
    </source>
</evidence>
<dbReference type="GO" id="GO:0005634">
    <property type="term" value="C:nucleus"/>
    <property type="evidence" value="ECO:0007669"/>
    <property type="project" value="UniProtKB-SubCell"/>
</dbReference>
<evidence type="ECO:0000256" key="4">
    <source>
        <dbReference type="ARBA" id="ARBA00022722"/>
    </source>
</evidence>
<keyword evidence="7" id="KW-0539">Nucleus</keyword>
<reference evidence="9" key="1">
    <citation type="submission" date="2025-08" db="UniProtKB">
        <authorList>
            <consortium name="Ensembl"/>
        </authorList>
    </citation>
    <scope>IDENTIFICATION</scope>
</reference>
<evidence type="ECO:0000256" key="3">
    <source>
        <dbReference type="ARBA" id="ARBA00006958"/>
    </source>
</evidence>
<comment type="subcellular location">
    <subcellularLocation>
        <location evidence="2">Nucleus</location>
    </subcellularLocation>
</comment>
<dbReference type="GeneTree" id="ENSGT00940000164115"/>
<comment type="cofactor">
    <cofactor evidence="1">
        <name>a divalent metal cation</name>
        <dbReference type="ChEBI" id="CHEBI:60240"/>
    </cofactor>
</comment>
<reference evidence="9" key="2">
    <citation type="submission" date="2025-09" db="UniProtKB">
        <authorList>
            <consortium name="Ensembl"/>
        </authorList>
    </citation>
    <scope>IDENTIFICATION</scope>
</reference>
<keyword evidence="5" id="KW-0479">Metal-binding</keyword>
<evidence type="ECO:0000256" key="6">
    <source>
        <dbReference type="ARBA" id="ARBA00022801"/>
    </source>
</evidence>
<dbReference type="Proteomes" id="UP000694546">
    <property type="component" value="Chromosome 16"/>
</dbReference>
<keyword evidence="10" id="KW-1185">Reference proteome</keyword>
<protein>
    <recommendedName>
        <fullName evidence="8">DDE Tnp4 domain-containing protein</fullName>
    </recommendedName>
</protein>
<evidence type="ECO:0000313" key="9">
    <source>
        <dbReference type="Ensembl" id="ENSGMOP00000064591.1"/>
    </source>
</evidence>
<proteinExistence type="inferred from homology"/>
<evidence type="ECO:0000256" key="7">
    <source>
        <dbReference type="ARBA" id="ARBA00023242"/>
    </source>
</evidence>
<evidence type="ECO:0000256" key="2">
    <source>
        <dbReference type="ARBA" id="ARBA00004123"/>
    </source>
</evidence>
<feature type="domain" description="DDE Tnp4" evidence="8">
    <location>
        <begin position="170"/>
        <end position="303"/>
    </location>
</feature>
<dbReference type="Pfam" id="PF13359">
    <property type="entry name" value="DDE_Tnp_4"/>
    <property type="match status" value="1"/>
</dbReference>
<name>A0A8C5CQ55_GADMO</name>
<organism evidence="9 10">
    <name type="scientific">Gadus morhua</name>
    <name type="common">Atlantic cod</name>
    <dbReference type="NCBI Taxonomy" id="8049"/>
    <lineage>
        <taxon>Eukaryota</taxon>
        <taxon>Metazoa</taxon>
        <taxon>Chordata</taxon>
        <taxon>Craniata</taxon>
        <taxon>Vertebrata</taxon>
        <taxon>Euteleostomi</taxon>
        <taxon>Actinopterygii</taxon>
        <taxon>Neopterygii</taxon>
        <taxon>Teleostei</taxon>
        <taxon>Neoteleostei</taxon>
        <taxon>Acanthomorphata</taxon>
        <taxon>Zeiogadaria</taxon>
        <taxon>Gadariae</taxon>
        <taxon>Gadiformes</taxon>
        <taxon>Gadoidei</taxon>
        <taxon>Gadidae</taxon>
        <taxon>Gadus</taxon>
    </lineage>
</organism>
<dbReference type="GO" id="GO:0004518">
    <property type="term" value="F:nuclease activity"/>
    <property type="evidence" value="ECO:0007669"/>
    <property type="project" value="UniProtKB-KW"/>
</dbReference>
<evidence type="ECO:0000256" key="1">
    <source>
        <dbReference type="ARBA" id="ARBA00001968"/>
    </source>
</evidence>
<dbReference type="AlphaFoldDB" id="A0A8C5CQ55"/>